<feature type="transmembrane region" description="Helical" evidence="2">
    <location>
        <begin position="12"/>
        <end position="39"/>
    </location>
</feature>
<dbReference type="GeneID" id="20202329"/>
<organism evidence="4 5">
    <name type="scientific">Helobdella robusta</name>
    <name type="common">Californian leech</name>
    <dbReference type="NCBI Taxonomy" id="6412"/>
    <lineage>
        <taxon>Eukaryota</taxon>
        <taxon>Metazoa</taxon>
        <taxon>Spiralia</taxon>
        <taxon>Lophotrochozoa</taxon>
        <taxon>Annelida</taxon>
        <taxon>Clitellata</taxon>
        <taxon>Hirudinea</taxon>
        <taxon>Rhynchobdellida</taxon>
        <taxon>Glossiphoniidae</taxon>
        <taxon>Helobdella</taxon>
    </lineage>
</organism>
<evidence type="ECO:0000313" key="3">
    <source>
        <dbReference type="EMBL" id="ESO09390.1"/>
    </source>
</evidence>
<feature type="compositionally biased region" description="Low complexity" evidence="1">
    <location>
        <begin position="402"/>
        <end position="412"/>
    </location>
</feature>
<feature type="region of interest" description="Disordered" evidence="1">
    <location>
        <begin position="402"/>
        <end position="421"/>
    </location>
</feature>
<evidence type="ECO:0000256" key="1">
    <source>
        <dbReference type="SAM" id="MobiDB-lite"/>
    </source>
</evidence>
<dbReference type="CTD" id="20202329"/>
<dbReference type="KEGG" id="hro:HELRODRAFT_168371"/>
<dbReference type="EnsemblMetazoa" id="HelroT168371">
    <property type="protein sequence ID" value="HelroP168371"/>
    <property type="gene ID" value="HelroG168371"/>
</dbReference>
<reference evidence="3 5" key="2">
    <citation type="journal article" date="2013" name="Nature">
        <title>Insights into bilaterian evolution from three spiralian genomes.</title>
        <authorList>
            <person name="Simakov O."/>
            <person name="Marletaz F."/>
            <person name="Cho S.J."/>
            <person name="Edsinger-Gonzales E."/>
            <person name="Havlak P."/>
            <person name="Hellsten U."/>
            <person name="Kuo D.H."/>
            <person name="Larsson T."/>
            <person name="Lv J."/>
            <person name="Arendt D."/>
            <person name="Savage R."/>
            <person name="Osoegawa K."/>
            <person name="de Jong P."/>
            <person name="Grimwood J."/>
            <person name="Chapman J.A."/>
            <person name="Shapiro H."/>
            <person name="Aerts A."/>
            <person name="Otillar R.P."/>
            <person name="Terry A.Y."/>
            <person name="Boore J.L."/>
            <person name="Grigoriev I.V."/>
            <person name="Lindberg D.R."/>
            <person name="Seaver E.C."/>
            <person name="Weisblat D.A."/>
            <person name="Putnam N.H."/>
            <person name="Rokhsar D.S."/>
        </authorList>
    </citation>
    <scope>NUCLEOTIDE SEQUENCE</scope>
</reference>
<protein>
    <submittedName>
        <fullName evidence="3 4">Uncharacterized protein</fullName>
    </submittedName>
</protein>
<keyword evidence="5" id="KW-1185">Reference proteome</keyword>
<dbReference type="AlphaFoldDB" id="T1F0H9"/>
<dbReference type="InParanoid" id="T1F0H9"/>
<sequence>MNQKSGAEDNFPFGILAMVVVGVAIGIVVGGMFLCMVVACTKTCSSNNSQHAAAEYQSILVNNNISRINSNNNNIISNNIINNSTNCSNITNSTTNSCKFTEIIGPKNANLGARWPASNTEKIAINSNDQSAFVYSDECDYHKDTIYNDALQRHLQHQQLQQQQQQQLQQQQQQPSQHEMIEFFPVFKKHDFDVYQYPPQHIYDTHNRPPTSSLPSTTTINTTSISLLLTATPTSTNPEQLLHINNKNVGDFSCRANYQTAGAHIFQQPQQETTQKVDNKTTTSFLYATTTTSHIPTNLNEAATGSKNKNLMYSPPIRNQSKAYQNNNNNLTTAANLNASIDVICNTHCCCTCQDGGVSTFVGNDINMNENSKCTCFEHSDTTFNAFENKFLQSFQKLNSNNSSSNINSSSNKPDLTQMNN</sequence>
<name>T1F0H9_HELRO</name>
<dbReference type="RefSeq" id="XP_009012483.1">
    <property type="nucleotide sequence ID" value="XM_009014235.1"/>
</dbReference>
<evidence type="ECO:0000313" key="5">
    <source>
        <dbReference type="Proteomes" id="UP000015101"/>
    </source>
</evidence>
<dbReference type="Proteomes" id="UP000015101">
    <property type="component" value="Unassembled WGS sequence"/>
</dbReference>
<proteinExistence type="predicted"/>
<reference evidence="4" key="3">
    <citation type="submission" date="2015-06" db="UniProtKB">
        <authorList>
            <consortium name="EnsemblMetazoa"/>
        </authorList>
    </citation>
    <scope>IDENTIFICATION</scope>
</reference>
<gene>
    <name evidence="4" type="primary">20202329</name>
    <name evidence="3" type="ORF">HELRODRAFT_168371</name>
</gene>
<dbReference type="EMBL" id="AMQM01002955">
    <property type="status" value="NOT_ANNOTATED_CDS"/>
    <property type="molecule type" value="Genomic_DNA"/>
</dbReference>
<dbReference type="EMBL" id="KB095959">
    <property type="protein sequence ID" value="ESO09390.1"/>
    <property type="molecule type" value="Genomic_DNA"/>
</dbReference>
<evidence type="ECO:0000313" key="4">
    <source>
        <dbReference type="EnsemblMetazoa" id="HelroP168371"/>
    </source>
</evidence>
<reference evidence="5" key="1">
    <citation type="submission" date="2012-12" db="EMBL/GenBank/DDBJ databases">
        <authorList>
            <person name="Hellsten U."/>
            <person name="Grimwood J."/>
            <person name="Chapman J.A."/>
            <person name="Shapiro H."/>
            <person name="Aerts A."/>
            <person name="Otillar R.P."/>
            <person name="Terry A.Y."/>
            <person name="Boore J.L."/>
            <person name="Simakov O."/>
            <person name="Marletaz F."/>
            <person name="Cho S.-J."/>
            <person name="Edsinger-Gonzales E."/>
            <person name="Havlak P."/>
            <person name="Kuo D.-H."/>
            <person name="Larsson T."/>
            <person name="Lv J."/>
            <person name="Arendt D."/>
            <person name="Savage R."/>
            <person name="Osoegawa K."/>
            <person name="de Jong P."/>
            <person name="Lindberg D.R."/>
            <person name="Seaver E.C."/>
            <person name="Weisblat D.A."/>
            <person name="Putnam N.H."/>
            <person name="Grigoriev I.V."/>
            <person name="Rokhsar D.S."/>
        </authorList>
    </citation>
    <scope>NUCLEOTIDE SEQUENCE</scope>
</reference>
<keyword evidence="2" id="KW-1133">Transmembrane helix</keyword>
<keyword evidence="2" id="KW-0812">Transmembrane</keyword>
<accession>T1F0H9</accession>
<evidence type="ECO:0000256" key="2">
    <source>
        <dbReference type="SAM" id="Phobius"/>
    </source>
</evidence>
<dbReference type="HOGENOM" id="CLU_652624_0_0_1"/>
<keyword evidence="2" id="KW-0472">Membrane</keyword>